<organism evidence="2 3">
    <name type="scientific">Araneus ventricosus</name>
    <name type="common">Orbweaver spider</name>
    <name type="synonym">Epeira ventricosa</name>
    <dbReference type="NCBI Taxonomy" id="182803"/>
    <lineage>
        <taxon>Eukaryota</taxon>
        <taxon>Metazoa</taxon>
        <taxon>Ecdysozoa</taxon>
        <taxon>Arthropoda</taxon>
        <taxon>Chelicerata</taxon>
        <taxon>Arachnida</taxon>
        <taxon>Araneae</taxon>
        <taxon>Araneomorphae</taxon>
        <taxon>Entelegynae</taxon>
        <taxon>Araneoidea</taxon>
        <taxon>Araneidae</taxon>
        <taxon>Araneus</taxon>
    </lineage>
</organism>
<dbReference type="InterPro" id="IPR032135">
    <property type="entry name" value="DUF4817"/>
</dbReference>
<dbReference type="Proteomes" id="UP000499080">
    <property type="component" value="Unassembled WGS sequence"/>
</dbReference>
<dbReference type="AlphaFoldDB" id="A0A4Y2DKF7"/>
<dbReference type="EMBL" id="BGPR01166930">
    <property type="protein sequence ID" value="GBM16699.1"/>
    <property type="molecule type" value="Genomic_DNA"/>
</dbReference>
<proteinExistence type="predicted"/>
<evidence type="ECO:0000313" key="3">
    <source>
        <dbReference type="Proteomes" id="UP000499080"/>
    </source>
</evidence>
<feature type="domain" description="DUF4817" evidence="1">
    <location>
        <begin position="4"/>
        <end position="58"/>
    </location>
</feature>
<gene>
    <name evidence="2" type="ORF">AVEN_144353_1</name>
</gene>
<evidence type="ECO:0000313" key="2">
    <source>
        <dbReference type="EMBL" id="GBM16699.1"/>
    </source>
</evidence>
<sequence length="128" mass="14926">MFLSLEQRIFLDLEYQHLEHSCVQSRRTFQRRFHVRRGPSDNVIKALFEKFERTGNVNDDPIGNVCRPSSAITEANADAVQQVMRQQPRTSVRGFAFHAGWTPKNGHGLRRCFFHKYKHAPDSFQLPL</sequence>
<evidence type="ECO:0000259" key="1">
    <source>
        <dbReference type="Pfam" id="PF16087"/>
    </source>
</evidence>
<accession>A0A4Y2DKF7</accession>
<keyword evidence="3" id="KW-1185">Reference proteome</keyword>
<protein>
    <recommendedName>
        <fullName evidence="1">DUF4817 domain-containing protein</fullName>
    </recommendedName>
</protein>
<dbReference type="Pfam" id="PF16087">
    <property type="entry name" value="DUF4817"/>
    <property type="match status" value="1"/>
</dbReference>
<name>A0A4Y2DKF7_ARAVE</name>
<reference evidence="2 3" key="1">
    <citation type="journal article" date="2019" name="Sci. Rep.">
        <title>Orb-weaving spider Araneus ventricosus genome elucidates the spidroin gene catalogue.</title>
        <authorList>
            <person name="Kono N."/>
            <person name="Nakamura H."/>
            <person name="Ohtoshi R."/>
            <person name="Moran D.A.P."/>
            <person name="Shinohara A."/>
            <person name="Yoshida Y."/>
            <person name="Fujiwara M."/>
            <person name="Mori M."/>
            <person name="Tomita M."/>
            <person name="Arakawa K."/>
        </authorList>
    </citation>
    <scope>NUCLEOTIDE SEQUENCE [LARGE SCALE GENOMIC DNA]</scope>
</reference>
<comment type="caution">
    <text evidence="2">The sequence shown here is derived from an EMBL/GenBank/DDBJ whole genome shotgun (WGS) entry which is preliminary data.</text>
</comment>